<protein>
    <submittedName>
        <fullName evidence="2">Ovule protein</fullName>
    </submittedName>
</protein>
<name>A0A915HW17_ROMCU</name>
<dbReference type="WBParaSite" id="nRc.2.0.1.t05618-RA">
    <property type="protein sequence ID" value="nRc.2.0.1.t05618-RA"/>
    <property type="gene ID" value="nRc.2.0.1.g05618"/>
</dbReference>
<accession>A0A915HW17</accession>
<evidence type="ECO:0000313" key="2">
    <source>
        <dbReference type="WBParaSite" id="nRc.2.0.1.t05618-RA"/>
    </source>
</evidence>
<organism evidence="1 2">
    <name type="scientific">Romanomermis culicivorax</name>
    <name type="common">Nematode worm</name>
    <dbReference type="NCBI Taxonomy" id="13658"/>
    <lineage>
        <taxon>Eukaryota</taxon>
        <taxon>Metazoa</taxon>
        <taxon>Ecdysozoa</taxon>
        <taxon>Nematoda</taxon>
        <taxon>Enoplea</taxon>
        <taxon>Dorylaimia</taxon>
        <taxon>Mermithida</taxon>
        <taxon>Mermithoidea</taxon>
        <taxon>Mermithidae</taxon>
        <taxon>Romanomermis</taxon>
    </lineage>
</organism>
<keyword evidence="1" id="KW-1185">Reference proteome</keyword>
<sequence>MLLNNESGKQVHVASSHGEQHFVYLHFRIKLITSTVPRGIVSNIPFPRMSPFSEIPYSPKIP</sequence>
<evidence type="ECO:0000313" key="1">
    <source>
        <dbReference type="Proteomes" id="UP000887565"/>
    </source>
</evidence>
<reference evidence="2" key="1">
    <citation type="submission" date="2022-11" db="UniProtKB">
        <authorList>
            <consortium name="WormBaseParasite"/>
        </authorList>
    </citation>
    <scope>IDENTIFICATION</scope>
</reference>
<proteinExistence type="predicted"/>
<dbReference type="AlphaFoldDB" id="A0A915HW17"/>
<dbReference type="Proteomes" id="UP000887565">
    <property type="component" value="Unplaced"/>
</dbReference>